<proteinExistence type="predicted"/>
<comment type="caution">
    <text evidence="2">The sequence shown here is derived from an EMBL/GenBank/DDBJ whole genome shotgun (WGS) entry which is preliminary data.</text>
</comment>
<sequence length="59" mass="6078">HPMARGLLGTQLPPRPAPGPQQMVLLAPTSSATTSTSQPGMSEEVQLVERGSPSGGRVK</sequence>
<feature type="region of interest" description="Disordered" evidence="1">
    <location>
        <begin position="1"/>
        <end position="59"/>
    </location>
</feature>
<dbReference type="EMBL" id="JANPWB010000014">
    <property type="protein sequence ID" value="KAJ1101265.1"/>
    <property type="molecule type" value="Genomic_DNA"/>
</dbReference>
<protein>
    <submittedName>
        <fullName evidence="2">Uncharacterized protein</fullName>
    </submittedName>
</protein>
<feature type="non-terminal residue" evidence="2">
    <location>
        <position position="59"/>
    </location>
</feature>
<evidence type="ECO:0000313" key="3">
    <source>
        <dbReference type="Proteomes" id="UP001066276"/>
    </source>
</evidence>
<evidence type="ECO:0000313" key="2">
    <source>
        <dbReference type="EMBL" id="KAJ1101265.1"/>
    </source>
</evidence>
<evidence type="ECO:0000256" key="1">
    <source>
        <dbReference type="SAM" id="MobiDB-lite"/>
    </source>
</evidence>
<reference evidence="2" key="1">
    <citation type="journal article" date="2022" name="bioRxiv">
        <title>Sequencing and chromosome-scale assembly of the giantPleurodeles waltlgenome.</title>
        <authorList>
            <person name="Brown T."/>
            <person name="Elewa A."/>
            <person name="Iarovenko S."/>
            <person name="Subramanian E."/>
            <person name="Araus A.J."/>
            <person name="Petzold A."/>
            <person name="Susuki M."/>
            <person name="Suzuki K.-i.T."/>
            <person name="Hayashi T."/>
            <person name="Toyoda A."/>
            <person name="Oliveira C."/>
            <person name="Osipova E."/>
            <person name="Leigh N.D."/>
            <person name="Simon A."/>
            <person name="Yun M.H."/>
        </authorList>
    </citation>
    <scope>NUCLEOTIDE SEQUENCE</scope>
    <source>
        <strain evidence="2">20211129_DDA</strain>
        <tissue evidence="2">Liver</tissue>
    </source>
</reference>
<gene>
    <name evidence="2" type="ORF">NDU88_006337</name>
</gene>
<organism evidence="2 3">
    <name type="scientific">Pleurodeles waltl</name>
    <name type="common">Iberian ribbed newt</name>
    <dbReference type="NCBI Taxonomy" id="8319"/>
    <lineage>
        <taxon>Eukaryota</taxon>
        <taxon>Metazoa</taxon>
        <taxon>Chordata</taxon>
        <taxon>Craniata</taxon>
        <taxon>Vertebrata</taxon>
        <taxon>Euteleostomi</taxon>
        <taxon>Amphibia</taxon>
        <taxon>Batrachia</taxon>
        <taxon>Caudata</taxon>
        <taxon>Salamandroidea</taxon>
        <taxon>Salamandridae</taxon>
        <taxon>Pleurodelinae</taxon>
        <taxon>Pleurodeles</taxon>
    </lineage>
</organism>
<keyword evidence="3" id="KW-1185">Reference proteome</keyword>
<name>A0AAV7MBX8_PLEWA</name>
<dbReference type="AlphaFoldDB" id="A0AAV7MBX8"/>
<dbReference type="Proteomes" id="UP001066276">
    <property type="component" value="Chromosome 10"/>
</dbReference>
<accession>A0AAV7MBX8</accession>
<feature type="non-terminal residue" evidence="2">
    <location>
        <position position="1"/>
    </location>
</feature>